<dbReference type="SUPFAM" id="SSF53300">
    <property type="entry name" value="vWA-like"/>
    <property type="match status" value="1"/>
</dbReference>
<reference evidence="3 4" key="1">
    <citation type="submission" date="2020-06" db="EMBL/GenBank/DDBJ databases">
        <title>Frischella cerana isolated from Apis cerana gut homogenate.</title>
        <authorList>
            <person name="Wolter L.A."/>
            <person name="Suenami S."/>
            <person name="Miyazaki R."/>
        </authorList>
    </citation>
    <scope>NUCLEOTIDE SEQUENCE [LARGE SCALE GENOMIC DNA]</scope>
    <source>
        <strain evidence="3 4">Ac13</strain>
    </source>
</reference>
<dbReference type="InterPro" id="IPR051324">
    <property type="entry name" value="Stress/Tellurium_Resist"/>
</dbReference>
<dbReference type="Proteomes" id="UP000651208">
    <property type="component" value="Unassembled WGS sequence"/>
</dbReference>
<dbReference type="InterPro" id="IPR019303">
    <property type="entry name" value="vWA_TerF_C"/>
</dbReference>
<name>A0ABR7QWJ9_9GAMM</name>
<evidence type="ECO:0000256" key="1">
    <source>
        <dbReference type="ARBA" id="ARBA00022686"/>
    </source>
</evidence>
<dbReference type="Pfam" id="PF10138">
    <property type="entry name" value="vWA-TerF-like"/>
    <property type="match status" value="1"/>
</dbReference>
<keyword evidence="1" id="KW-0778">Tellurium resistance</keyword>
<dbReference type="Pfam" id="PF02342">
    <property type="entry name" value="TerD"/>
    <property type="match status" value="1"/>
</dbReference>
<dbReference type="InterPro" id="IPR036465">
    <property type="entry name" value="vWFA_dom_sf"/>
</dbReference>
<organism evidence="3 4">
    <name type="scientific">Frischella japonica</name>
    <dbReference type="NCBI Taxonomy" id="2741544"/>
    <lineage>
        <taxon>Bacteria</taxon>
        <taxon>Pseudomonadati</taxon>
        <taxon>Pseudomonadota</taxon>
        <taxon>Gammaproteobacteria</taxon>
        <taxon>Orbales</taxon>
        <taxon>Orbaceae</taxon>
        <taxon>Frischella</taxon>
    </lineage>
</organism>
<keyword evidence="4" id="KW-1185">Reference proteome</keyword>
<gene>
    <name evidence="3" type="ORF">FcAc13_04730</name>
</gene>
<dbReference type="CDD" id="cd06974">
    <property type="entry name" value="TerD_like"/>
    <property type="match status" value="1"/>
</dbReference>
<dbReference type="InterPro" id="IPR002035">
    <property type="entry name" value="VWF_A"/>
</dbReference>
<dbReference type="RefSeq" id="WP_187755052.1">
    <property type="nucleotide sequence ID" value="NZ_JABURY010000010.1"/>
</dbReference>
<feature type="domain" description="VWFA" evidence="2">
    <location>
        <begin position="230"/>
        <end position="418"/>
    </location>
</feature>
<evidence type="ECO:0000313" key="3">
    <source>
        <dbReference type="EMBL" id="MBC9130611.1"/>
    </source>
</evidence>
<dbReference type="PANTHER" id="PTHR32097:SF3">
    <property type="entry name" value="TELLURITE RESISTANCE PROTEIN"/>
    <property type="match status" value="1"/>
</dbReference>
<dbReference type="PANTHER" id="PTHR32097">
    <property type="entry name" value="CAMP-BINDING PROTEIN 1-RELATED"/>
    <property type="match status" value="1"/>
</dbReference>
<comment type="caution">
    <text evidence="3">The sequence shown here is derived from an EMBL/GenBank/DDBJ whole genome shotgun (WGS) entry which is preliminary data.</text>
</comment>
<dbReference type="Gene3D" id="3.40.50.410">
    <property type="entry name" value="von Willebrand factor, type A domain"/>
    <property type="match status" value="1"/>
</dbReference>
<dbReference type="PROSITE" id="PS50234">
    <property type="entry name" value="VWFA"/>
    <property type="match status" value="1"/>
</dbReference>
<proteinExistence type="predicted"/>
<evidence type="ECO:0000313" key="4">
    <source>
        <dbReference type="Proteomes" id="UP000651208"/>
    </source>
</evidence>
<dbReference type="EMBL" id="JABURY010000010">
    <property type="protein sequence ID" value="MBC9130611.1"/>
    <property type="molecule type" value="Genomic_DNA"/>
</dbReference>
<evidence type="ECO:0000259" key="2">
    <source>
        <dbReference type="PROSITE" id="PS50234"/>
    </source>
</evidence>
<dbReference type="SMART" id="SM00327">
    <property type="entry name" value="VWA"/>
    <property type="match status" value="1"/>
</dbReference>
<dbReference type="InterPro" id="IPR003325">
    <property type="entry name" value="TerD"/>
</dbReference>
<sequence length="436" mass="49208">MQQLISGQNTLLQSQQFTLTVDYKTSNQWQQSSIDAAVFLLDQNDKVRNDEDFIFYNQLDSKNGSIRLKNQMNGASIEVNLNLLDNTTKKVAFTLVIDGKDTLANLQQLTLTIANQYIFEVLLDNRTEKALILGQCYMHNGAWKFRALGQGFNGGLRPLAEQYGVEIIDEPSDVNSQSKANQTTPIPKLEQTSPVDLAKKLEKKAPHLVSLIKPITISLEKHQLTHVKARVAFVLDASGSMHSEFKKGNVQQVLNRIAVLAAQFDDDGAMDLWGFAERHKKYHDVTLDNVDGYIERIQTEDRKKGLRGSFTGILPGLGGVNNEPPVMDEVLDTFKSSKEPAFIVFITDGGISKNRQIKQILQKSAHYPIFWKFVGLGGRSYGILEDFDDFTDRIVDNTDFFPIDNFRALSDEELYDKLLVEFNDWLNKAKQLGILK</sequence>
<dbReference type="Gene3D" id="2.60.60.30">
    <property type="entry name" value="sav2460 like domains"/>
    <property type="match status" value="1"/>
</dbReference>
<accession>A0ABR7QWJ9</accession>
<protein>
    <submittedName>
        <fullName evidence="3">VWA domain-containing protein</fullName>
    </submittedName>
</protein>